<dbReference type="OrthoDB" id="191037at2759"/>
<feature type="region of interest" description="Disordered" evidence="1">
    <location>
        <begin position="353"/>
        <end position="375"/>
    </location>
</feature>
<dbReference type="SUPFAM" id="SSF56112">
    <property type="entry name" value="Protein kinase-like (PK-like)"/>
    <property type="match status" value="1"/>
</dbReference>
<evidence type="ECO:0000313" key="4">
    <source>
        <dbReference type="Proteomes" id="UP000077002"/>
    </source>
</evidence>
<dbReference type="PANTHER" id="PTHR11012:SF30">
    <property type="entry name" value="PROTEIN KINASE-LIKE DOMAIN-CONTAINING"/>
    <property type="match status" value="1"/>
</dbReference>
<name>A0A177F2V8_9EURO</name>
<evidence type="ECO:0000259" key="2">
    <source>
        <dbReference type="SMART" id="SM00587"/>
    </source>
</evidence>
<dbReference type="Pfam" id="PF02958">
    <property type="entry name" value="EcKL"/>
    <property type="match status" value="1"/>
</dbReference>
<dbReference type="EMBL" id="LVKK01000053">
    <property type="protein sequence ID" value="OAG38667.1"/>
    <property type="molecule type" value="Genomic_DNA"/>
</dbReference>
<dbReference type="InterPro" id="IPR015897">
    <property type="entry name" value="CHK_kinase-like"/>
</dbReference>
<dbReference type="SUPFAM" id="SSF159245">
    <property type="entry name" value="AttH-like"/>
    <property type="match status" value="1"/>
</dbReference>
<dbReference type="Pfam" id="PF23213">
    <property type="entry name" value="DUF7065"/>
    <property type="match status" value="1"/>
</dbReference>
<dbReference type="Proteomes" id="UP000077002">
    <property type="component" value="Unassembled WGS sequence"/>
</dbReference>
<dbReference type="RefSeq" id="XP_022510619.1">
    <property type="nucleotide sequence ID" value="XM_022657130.1"/>
</dbReference>
<sequence>MGSQDINFVHTVGDVTAEFLSSVLNTDIAEVSSQRIGTGLIGECHRFRLQYALGASEGPSSVMLKTAAADVDSRSTGKSLKLYQREALFYSEVAPTLAIPCLAKCYHSAANVEQDAFDLVLEDIHPAEPGNDLTGASLEQAHVALVELARLQIASVKSKNTLPEWLHEDPAASQSLCETMWKRFAERYQDKLKPQHHRVCERFVACFDNYSQSFRAPETAKCLVHGDYRLDNMLFGGDSGRGFVVVDWQTMSWGPMFQDVAYFLGCCVEPEIRRAHSNELLRAYYDALGANATFTFDQCQEGVRRQSFLGLGRAFIAPMILERTECGDDLFLTLLDRLVNLILDLDALETLPAPSTPTPLRPDPQDEQRHPSGEDSLHNESWYFDVADPEQATGVWIRLGVLPHQPGSWYAALICGPGQPTIAVVDFNVKTVTEDLTIDTPHIKASHTAVSPLKQYRVTLTGLGEAFDDPADLLRRPHVRGRQVPVDLDLTWHTVSTPYKWRMLARYEISCTVSGTVKIGGRTISTFNHAYGQRDHSWGPRDWWAADWVWTAFHLEDGTHLHGVEIRMPKMPKMAAGYRQDKDSTIVELSGVVATEEVDEETHLIRSATISYSCAGKEDIVLDFEPAGNAPLLLESTKDGRFSYFPRCWAKVQARDGRKGVGWVEWNNVQHQ</sequence>
<proteinExistence type="predicted"/>
<dbReference type="AlphaFoldDB" id="A0A177F2V8"/>
<dbReference type="InterPro" id="IPR055492">
    <property type="entry name" value="DUF7064"/>
</dbReference>
<feature type="domain" description="CHK kinase-like" evidence="2">
    <location>
        <begin position="119"/>
        <end position="294"/>
    </location>
</feature>
<dbReference type="Gene3D" id="3.90.1200.10">
    <property type="match status" value="1"/>
</dbReference>
<evidence type="ECO:0000256" key="1">
    <source>
        <dbReference type="SAM" id="MobiDB-lite"/>
    </source>
</evidence>
<accession>A0A177F2V8</accession>
<dbReference type="InterPro" id="IPR055493">
    <property type="entry name" value="DUF7065"/>
</dbReference>
<dbReference type="SMART" id="SM00587">
    <property type="entry name" value="CHK"/>
    <property type="match status" value="1"/>
</dbReference>
<dbReference type="InterPro" id="IPR004119">
    <property type="entry name" value="EcKL"/>
</dbReference>
<organism evidence="3 4">
    <name type="scientific">Fonsecaea monophora</name>
    <dbReference type="NCBI Taxonomy" id="254056"/>
    <lineage>
        <taxon>Eukaryota</taxon>
        <taxon>Fungi</taxon>
        <taxon>Dikarya</taxon>
        <taxon>Ascomycota</taxon>
        <taxon>Pezizomycotina</taxon>
        <taxon>Eurotiomycetes</taxon>
        <taxon>Chaetothyriomycetidae</taxon>
        <taxon>Chaetothyriales</taxon>
        <taxon>Herpotrichiellaceae</taxon>
        <taxon>Fonsecaea</taxon>
    </lineage>
</organism>
<keyword evidence="4" id="KW-1185">Reference proteome</keyword>
<protein>
    <recommendedName>
        <fullName evidence="2">CHK kinase-like domain-containing protein</fullName>
    </recommendedName>
</protein>
<evidence type="ECO:0000313" key="3">
    <source>
        <dbReference type="EMBL" id="OAG38667.1"/>
    </source>
</evidence>
<reference evidence="3 4" key="1">
    <citation type="submission" date="2016-03" db="EMBL/GenBank/DDBJ databases">
        <title>Draft genome sequence of the Fonsecaea monophora CBS 269.37.</title>
        <authorList>
            <person name="Bombassaro A."/>
            <person name="Vinicius W.A."/>
            <person name="De Hoog S."/>
            <person name="Sun J."/>
            <person name="Souza E.M."/>
            <person name="Raittz R.T."/>
            <person name="Costa F."/>
            <person name="Leao A.C."/>
            <person name="Tadra-Sfeir M.Z."/>
            <person name="Baura V."/>
            <person name="Balsanelli E."/>
            <person name="Pedrosa F.O."/>
            <person name="Moreno L.F."/>
            <person name="Steffens M.B."/>
            <person name="Xi L."/>
            <person name="Bocca A.L."/>
            <person name="Felipe M.S."/>
            <person name="Teixeira M."/>
            <person name="Telles Filho F.Q."/>
            <person name="Azevedo C.M."/>
            <person name="Gomes R."/>
            <person name="Vicente V.A."/>
        </authorList>
    </citation>
    <scope>NUCLEOTIDE SEQUENCE [LARGE SCALE GENOMIC DNA]</scope>
    <source>
        <strain evidence="3 4">CBS 269.37</strain>
    </source>
</reference>
<dbReference type="Pfam" id="PF23212">
    <property type="entry name" value="DUF7064"/>
    <property type="match status" value="1"/>
</dbReference>
<comment type="caution">
    <text evidence="3">The sequence shown here is derived from an EMBL/GenBank/DDBJ whole genome shotgun (WGS) entry which is preliminary data.</text>
</comment>
<dbReference type="PANTHER" id="PTHR11012">
    <property type="entry name" value="PROTEIN KINASE-LIKE DOMAIN-CONTAINING"/>
    <property type="match status" value="1"/>
</dbReference>
<dbReference type="GeneID" id="34602329"/>
<feature type="compositionally biased region" description="Basic and acidic residues" evidence="1">
    <location>
        <begin position="363"/>
        <end position="375"/>
    </location>
</feature>
<gene>
    <name evidence="3" type="ORF">AYO21_07173</name>
</gene>
<dbReference type="InterPro" id="IPR011009">
    <property type="entry name" value="Kinase-like_dom_sf"/>
</dbReference>